<dbReference type="Gene3D" id="2.60.40.680">
    <property type="match status" value="2"/>
</dbReference>
<feature type="domain" description="Dockerin" evidence="3">
    <location>
        <begin position="174"/>
        <end position="243"/>
    </location>
</feature>
<feature type="domain" description="Fibronectin type-III" evidence="2">
    <location>
        <begin position="249"/>
        <end position="336"/>
    </location>
</feature>
<dbReference type="PROSITE" id="PS51766">
    <property type="entry name" value="DOCKERIN"/>
    <property type="match status" value="2"/>
</dbReference>
<dbReference type="InterPro" id="IPR013783">
    <property type="entry name" value="Ig-like_fold"/>
</dbReference>
<dbReference type="CDD" id="cd00063">
    <property type="entry name" value="FN3"/>
    <property type="match status" value="1"/>
</dbReference>
<organism evidence="4 5">
    <name type="scientific">Paenibacillus chondroitinus</name>
    <dbReference type="NCBI Taxonomy" id="59842"/>
    <lineage>
        <taxon>Bacteria</taxon>
        <taxon>Bacillati</taxon>
        <taxon>Bacillota</taxon>
        <taxon>Bacilli</taxon>
        <taxon>Bacillales</taxon>
        <taxon>Paenibacillaceae</taxon>
        <taxon>Paenibacillus</taxon>
    </lineage>
</organism>
<dbReference type="InterPro" id="IPR002102">
    <property type="entry name" value="Cohesin_dom"/>
</dbReference>
<protein>
    <submittedName>
        <fullName evidence="4">Cohesin domain-containing protein</fullName>
    </submittedName>
</protein>
<dbReference type="Pfam" id="PF00404">
    <property type="entry name" value="Dockerin_1"/>
    <property type="match status" value="2"/>
</dbReference>
<dbReference type="RefSeq" id="WP_127451568.1">
    <property type="nucleotide sequence ID" value="NZ_JAROBY010000032.1"/>
</dbReference>
<dbReference type="SUPFAM" id="SSF63446">
    <property type="entry name" value="Type I dockerin domain"/>
    <property type="match status" value="2"/>
</dbReference>
<dbReference type="InterPro" id="IPR003961">
    <property type="entry name" value="FN3_dom"/>
</dbReference>
<dbReference type="InterPro" id="IPR018247">
    <property type="entry name" value="EF_Hand_1_Ca_BS"/>
</dbReference>
<dbReference type="SMART" id="SM00060">
    <property type="entry name" value="FN3"/>
    <property type="match status" value="1"/>
</dbReference>
<sequence length="527" mass="56911">MRKRKRYRYRTYLVYALLMLLSANWFADLSLAKAEETIHATLSGQDKVLVGEAFDLTYGLKGVTQAVYAQDLTVTYDAEQLNFNGADTVKELKDQFSIVGLSDTPGRVRIIAVSHGAQYAIHEDSELLTLHWSSKKLTHSASSDVTISNLVVSNGDGVETNVSGTTHTVQLSVDNSLPGDLNGDNKYTIGDLAIAAASYGKTSADSDWAKHEKADVHPDGRIDIADLAIIAKAIMSGLPDVPKPPEWTAAKRLDVSGVSRSGVTLSWSGATDPEGVTGYKVYQDGQALATVTGNVYQYAITSLMPNTAYTFKVEAGNASGLWSTNGPSVTVTTQADQPPSAQLTGQETVYSEGLFTLTYGLKSVTESIYAQDFTLTYEAEHLEFLGVEALPEDMSAVIDSAANGQVHVVLHGGEYPRQEVADLLALRWKAKAISQPVTTTMTIQDIVLTDTNGVETTINGVSHNVRITLVDLNSDNKISVGDLAVVAAAYGRTSADEDWAKYERADLNHNGKVDIDDLAMVAKWIYR</sequence>
<keyword evidence="1" id="KW-0732">Signal</keyword>
<feature type="chain" id="PRO_5046001421" evidence="1">
    <location>
        <begin position="28"/>
        <end position="527"/>
    </location>
</feature>
<dbReference type="Pfam" id="PF00963">
    <property type="entry name" value="Cohesin"/>
    <property type="match status" value="2"/>
</dbReference>
<dbReference type="InterPro" id="IPR036439">
    <property type="entry name" value="Dockerin_dom_sf"/>
</dbReference>
<evidence type="ECO:0000259" key="3">
    <source>
        <dbReference type="PROSITE" id="PS51766"/>
    </source>
</evidence>
<dbReference type="SUPFAM" id="SSF49384">
    <property type="entry name" value="Carbohydrate-binding domain"/>
    <property type="match status" value="2"/>
</dbReference>
<evidence type="ECO:0000256" key="1">
    <source>
        <dbReference type="SAM" id="SignalP"/>
    </source>
</evidence>
<dbReference type="PROSITE" id="PS50853">
    <property type="entry name" value="FN3"/>
    <property type="match status" value="1"/>
</dbReference>
<dbReference type="CDD" id="cd14254">
    <property type="entry name" value="Dockerin_II"/>
    <property type="match status" value="2"/>
</dbReference>
<dbReference type="Gene3D" id="1.10.1330.10">
    <property type="entry name" value="Dockerin domain"/>
    <property type="match status" value="2"/>
</dbReference>
<dbReference type="SUPFAM" id="SSF49265">
    <property type="entry name" value="Fibronectin type III"/>
    <property type="match status" value="1"/>
</dbReference>
<dbReference type="InterPro" id="IPR016134">
    <property type="entry name" value="Dockerin_dom"/>
</dbReference>
<keyword evidence="5" id="KW-1185">Reference proteome</keyword>
<feature type="signal peptide" evidence="1">
    <location>
        <begin position="1"/>
        <end position="27"/>
    </location>
</feature>
<name>A0ABU6DEL9_9BACL</name>
<proteinExistence type="predicted"/>
<dbReference type="CDD" id="cd08547">
    <property type="entry name" value="Type_II_cohesin"/>
    <property type="match status" value="1"/>
</dbReference>
<evidence type="ECO:0000313" key="5">
    <source>
        <dbReference type="Proteomes" id="UP001355653"/>
    </source>
</evidence>
<evidence type="ECO:0000259" key="2">
    <source>
        <dbReference type="PROSITE" id="PS50853"/>
    </source>
</evidence>
<gene>
    <name evidence="4" type="ORF">P5G65_18835</name>
</gene>
<dbReference type="Proteomes" id="UP001355653">
    <property type="component" value="Unassembled WGS sequence"/>
</dbReference>
<dbReference type="InterPro" id="IPR036116">
    <property type="entry name" value="FN3_sf"/>
</dbReference>
<reference evidence="4 5" key="1">
    <citation type="submission" date="2023-03" db="EMBL/GenBank/DDBJ databases">
        <title>Bacillus Genome Sequencing.</title>
        <authorList>
            <person name="Dunlap C."/>
        </authorList>
    </citation>
    <scope>NUCLEOTIDE SEQUENCE [LARGE SCALE GENOMIC DNA]</scope>
    <source>
        <strain evidence="4 5">NRS-1351</strain>
    </source>
</reference>
<dbReference type="EMBL" id="JAROBY010000032">
    <property type="protein sequence ID" value="MEB4795961.1"/>
    <property type="molecule type" value="Genomic_DNA"/>
</dbReference>
<evidence type="ECO:0000313" key="4">
    <source>
        <dbReference type="EMBL" id="MEB4795961.1"/>
    </source>
</evidence>
<dbReference type="InterPro" id="IPR002105">
    <property type="entry name" value="Dockerin_1_rpt"/>
</dbReference>
<comment type="caution">
    <text evidence="4">The sequence shown here is derived from an EMBL/GenBank/DDBJ whole genome shotgun (WGS) entry which is preliminary data.</text>
</comment>
<accession>A0ABU6DEL9</accession>
<dbReference type="PROSITE" id="PS00018">
    <property type="entry name" value="EF_HAND_1"/>
    <property type="match status" value="1"/>
</dbReference>
<dbReference type="Gene3D" id="2.60.40.10">
    <property type="entry name" value="Immunoglobulins"/>
    <property type="match status" value="1"/>
</dbReference>
<dbReference type="InterPro" id="IPR008965">
    <property type="entry name" value="CBM2/CBM3_carb-bd_dom_sf"/>
</dbReference>
<dbReference type="Pfam" id="PF00041">
    <property type="entry name" value="fn3"/>
    <property type="match status" value="1"/>
</dbReference>
<feature type="domain" description="Dockerin" evidence="3">
    <location>
        <begin position="465"/>
        <end position="527"/>
    </location>
</feature>